<sequence>MSGRAENPSGDIANNRKRSRSGINQDDIPMRFRSRLKAVLSFIKKKPGNDLKLQEYWSILQADFEFKRSSDSYPGLYKAMGELSDQMNSIKSACSKQDRADYAQELADEAEEELKEAQKTVAEVEEEAIAAEQKSSAADEDCGAIKSTKTRDVFKKACEGAEKAHDAYRKACDRYADAKTKTSELAKKAESYKFEAEQARSDAIFERYKAKDVREVVEKIIGFNFTTAQSH</sequence>
<proteinExistence type="predicted"/>
<comment type="caution">
    <text evidence="1">The sequence shown here is derived from an EMBL/GenBank/DDBJ whole genome shotgun (WGS) entry which is preliminary data.</text>
</comment>
<protein>
    <submittedName>
        <fullName evidence="1">Uncharacterized protein</fullName>
    </submittedName>
</protein>
<dbReference type="Proteomes" id="UP001153334">
    <property type="component" value="Unassembled WGS sequence"/>
</dbReference>
<dbReference type="EMBL" id="JAPESX010000173">
    <property type="protein sequence ID" value="KAJ8122785.1"/>
    <property type="molecule type" value="Genomic_DNA"/>
</dbReference>
<evidence type="ECO:0000313" key="1">
    <source>
        <dbReference type="EMBL" id="KAJ8122785.1"/>
    </source>
</evidence>
<organism evidence="1 2">
    <name type="scientific">Nemania bipapillata</name>
    <dbReference type="NCBI Taxonomy" id="110536"/>
    <lineage>
        <taxon>Eukaryota</taxon>
        <taxon>Fungi</taxon>
        <taxon>Dikarya</taxon>
        <taxon>Ascomycota</taxon>
        <taxon>Pezizomycotina</taxon>
        <taxon>Sordariomycetes</taxon>
        <taxon>Xylariomycetidae</taxon>
        <taxon>Xylariales</taxon>
        <taxon>Xylariaceae</taxon>
        <taxon>Nemania</taxon>
    </lineage>
</organism>
<gene>
    <name evidence="1" type="ORF">ONZ43_g1104</name>
</gene>
<name>A0ACC2J5T7_9PEZI</name>
<keyword evidence="2" id="KW-1185">Reference proteome</keyword>
<evidence type="ECO:0000313" key="2">
    <source>
        <dbReference type="Proteomes" id="UP001153334"/>
    </source>
</evidence>
<reference evidence="1" key="1">
    <citation type="submission" date="2022-11" db="EMBL/GenBank/DDBJ databases">
        <title>Genome Sequence of Nemania bipapillata.</title>
        <authorList>
            <person name="Buettner E."/>
        </authorList>
    </citation>
    <scope>NUCLEOTIDE SEQUENCE</scope>
    <source>
        <strain evidence="1">CP14</strain>
    </source>
</reference>
<accession>A0ACC2J5T7</accession>